<feature type="compositionally biased region" description="Low complexity" evidence="1">
    <location>
        <begin position="279"/>
        <end position="291"/>
    </location>
</feature>
<organism evidence="2 3">
    <name type="scientific">Plasmodium ovale curtisi</name>
    <dbReference type="NCBI Taxonomy" id="864141"/>
    <lineage>
        <taxon>Eukaryota</taxon>
        <taxon>Sar</taxon>
        <taxon>Alveolata</taxon>
        <taxon>Apicomplexa</taxon>
        <taxon>Aconoidasida</taxon>
        <taxon>Haemosporida</taxon>
        <taxon>Plasmodiidae</taxon>
        <taxon>Plasmodium</taxon>
        <taxon>Plasmodium (Plasmodium)</taxon>
    </lineage>
</organism>
<protein>
    <submittedName>
        <fullName evidence="2">PIR Superfamily Protein</fullName>
    </submittedName>
</protein>
<evidence type="ECO:0000313" key="3">
    <source>
        <dbReference type="Proteomes" id="UP000078546"/>
    </source>
</evidence>
<feature type="compositionally biased region" description="Basic residues" evidence="1">
    <location>
        <begin position="419"/>
        <end position="428"/>
    </location>
</feature>
<accession>A0A1A8X431</accession>
<feature type="compositionally biased region" description="Polar residues" evidence="1">
    <location>
        <begin position="170"/>
        <end position="200"/>
    </location>
</feature>
<gene>
    <name evidence="2" type="ORF">POVCU1_049670</name>
</gene>
<dbReference type="Proteomes" id="UP000078546">
    <property type="component" value="Unassembled WGS sequence"/>
</dbReference>
<name>A0A1A8X431_PLAOA</name>
<reference evidence="3" key="1">
    <citation type="submission" date="2016-05" db="EMBL/GenBank/DDBJ databases">
        <authorList>
            <person name="Naeem Raeece"/>
        </authorList>
    </citation>
    <scope>NUCLEOTIDE SEQUENCE [LARGE SCALE GENOMIC DNA]</scope>
</reference>
<feature type="compositionally biased region" description="Polar residues" evidence="1">
    <location>
        <begin position="214"/>
        <end position="237"/>
    </location>
</feature>
<feature type="region of interest" description="Disordered" evidence="1">
    <location>
        <begin position="106"/>
        <end position="428"/>
    </location>
</feature>
<feature type="compositionally biased region" description="Basic and acidic residues" evidence="1">
    <location>
        <begin position="115"/>
        <end position="126"/>
    </location>
</feature>
<proteinExistence type="predicted"/>
<sequence>MVHVIYYGTDNGGVSRSDECFDILSTIQSTSQNKIAELNKTRESEGNFLEKCKDLDEYLKNYNKDNKDCYEGEFKFIYESVKYTINEEIGKSTNYGKCIEKLKPKKQGQVDLEDATNKFDKEKQDSEVPPPEGRSQSILSSDRGSEETERSRKHELPDQEHTKNQELDAANQQITLEPSGNGTPLHSSGVPNAEASQNQVDAHGSSGAKDTVASGKSTAVNSASNELRNQQRTSSQDGALATANPKEAPGAQGLDNGELSSAGIAEPDEPASKDVLTVPDGSPPDSQGSSPLHRSSCLGASTRTGESPPVSVELFTDVQSHTDHPIQQKEQELAQKPQQEQSSHHAPVLTGLPSSIAHEHPHTDSSSFGTSTDSRGATPLVTNNLEGGTDSGLRSSPESSFMQLPMLQTPEGESERSPIKIKKKKKKRQMIQEELDRLMYSPSIFDEKNMYLPYTQLENSYYENEYEN</sequence>
<feature type="compositionally biased region" description="Polar residues" evidence="1">
    <location>
        <begin position="380"/>
        <end position="402"/>
    </location>
</feature>
<dbReference type="AlphaFoldDB" id="A0A1A8X431"/>
<feature type="compositionally biased region" description="Low complexity" evidence="1">
    <location>
        <begin position="364"/>
        <end position="374"/>
    </location>
</feature>
<evidence type="ECO:0000313" key="2">
    <source>
        <dbReference type="EMBL" id="SBS98930.1"/>
    </source>
</evidence>
<feature type="compositionally biased region" description="Basic and acidic residues" evidence="1">
    <location>
        <begin position="320"/>
        <end position="333"/>
    </location>
</feature>
<feature type="compositionally biased region" description="Basic and acidic residues" evidence="1">
    <location>
        <begin position="143"/>
        <end position="166"/>
    </location>
</feature>
<dbReference type="EMBL" id="FLQV01001027">
    <property type="protein sequence ID" value="SBS98930.1"/>
    <property type="molecule type" value="Genomic_DNA"/>
</dbReference>
<evidence type="ECO:0000256" key="1">
    <source>
        <dbReference type="SAM" id="MobiDB-lite"/>
    </source>
</evidence>